<dbReference type="PANTHER" id="PTHR42994">
    <property type="entry name" value="PEPTIDASE T"/>
    <property type="match status" value="1"/>
</dbReference>
<dbReference type="GO" id="GO:0006508">
    <property type="term" value="P:proteolysis"/>
    <property type="evidence" value="ECO:0007669"/>
    <property type="project" value="UniProtKB-KW"/>
</dbReference>
<dbReference type="InterPro" id="IPR010162">
    <property type="entry name" value="PepT-like"/>
</dbReference>
<dbReference type="SUPFAM" id="SSF53187">
    <property type="entry name" value="Zn-dependent exopeptidases"/>
    <property type="match status" value="1"/>
</dbReference>
<comment type="similarity">
    <text evidence="7">Belongs to the peptidase M42 family.</text>
</comment>
<dbReference type="EMBL" id="CP046996">
    <property type="protein sequence ID" value="QGZ99409.1"/>
    <property type="molecule type" value="Genomic_DNA"/>
</dbReference>
<dbReference type="GO" id="GO:0004177">
    <property type="term" value="F:aminopeptidase activity"/>
    <property type="evidence" value="ECO:0007669"/>
    <property type="project" value="UniProtKB-UniRule"/>
</dbReference>
<dbReference type="InterPro" id="IPR001261">
    <property type="entry name" value="ArgE/DapE_CS"/>
</dbReference>
<feature type="domain" description="Peptidase M20 dimerisation" evidence="10">
    <location>
        <begin position="177"/>
        <end position="272"/>
    </location>
</feature>
<comment type="cofactor">
    <cofactor evidence="9">
        <name>a divalent metal cation</name>
        <dbReference type="ChEBI" id="CHEBI:60240"/>
    </cofactor>
    <text evidence="9">Binds 2 divalent metal cations per subunit.</text>
</comment>
<keyword evidence="5" id="KW-0862">Zinc</keyword>
<evidence type="ECO:0000256" key="9">
    <source>
        <dbReference type="PIRSR" id="PIRSR001123-2"/>
    </source>
</evidence>
<evidence type="ECO:0000256" key="3">
    <source>
        <dbReference type="ARBA" id="ARBA00022723"/>
    </source>
</evidence>
<accession>A0A857DDU2</accession>
<proteinExistence type="inferred from homology"/>
<keyword evidence="2" id="KW-0645">Protease</keyword>
<feature type="binding site" evidence="9">
    <location>
        <position position="162"/>
    </location>
    <ligand>
        <name>Zn(2+)</name>
        <dbReference type="ChEBI" id="CHEBI:29105"/>
        <label>1</label>
    </ligand>
</feature>
<gene>
    <name evidence="11" type="ORF">GQ588_01350</name>
</gene>
<dbReference type="AlphaFoldDB" id="A0A857DDU2"/>
<dbReference type="NCBIfam" id="TIGR01883">
    <property type="entry name" value="PepT-like"/>
    <property type="match status" value="1"/>
</dbReference>
<protein>
    <submittedName>
        <fullName evidence="11">M20/M25/M40 family metallo-hydrolase</fullName>
    </submittedName>
</protein>
<evidence type="ECO:0000313" key="12">
    <source>
        <dbReference type="Proteomes" id="UP000430508"/>
    </source>
</evidence>
<dbReference type="Proteomes" id="UP000430508">
    <property type="component" value="Chromosome"/>
</dbReference>
<dbReference type="Gene3D" id="3.30.70.360">
    <property type="match status" value="1"/>
</dbReference>
<dbReference type="Pfam" id="PF01546">
    <property type="entry name" value="Peptidase_M20"/>
    <property type="match status" value="1"/>
</dbReference>
<evidence type="ECO:0000256" key="7">
    <source>
        <dbReference type="PIRNR" id="PIRNR001123"/>
    </source>
</evidence>
<dbReference type="PANTHER" id="PTHR42994:SF2">
    <property type="entry name" value="PEPTIDASE"/>
    <property type="match status" value="1"/>
</dbReference>
<dbReference type="GO" id="GO:0046872">
    <property type="term" value="F:metal ion binding"/>
    <property type="evidence" value="ECO:0007669"/>
    <property type="project" value="UniProtKB-UniRule"/>
</dbReference>
<name>A0A857DDU2_9FIRM</name>
<dbReference type="InterPro" id="IPR011650">
    <property type="entry name" value="Peptidase_M20_dimer"/>
</dbReference>
<dbReference type="InterPro" id="IPR036264">
    <property type="entry name" value="Bact_exopeptidase_dim_dom"/>
</dbReference>
<comment type="cofactor">
    <cofactor evidence="1">
        <name>Zn(2+)</name>
        <dbReference type="ChEBI" id="CHEBI:29105"/>
    </cofactor>
</comment>
<feature type="binding site" evidence="9">
    <location>
        <position position="105"/>
    </location>
    <ligand>
        <name>Zn(2+)</name>
        <dbReference type="ChEBI" id="CHEBI:29105"/>
        <label>1</label>
    </ligand>
</feature>
<keyword evidence="3 9" id="KW-0479">Metal-binding</keyword>
<dbReference type="SUPFAM" id="SSF55031">
    <property type="entry name" value="Bacterial exopeptidase dimerisation domain"/>
    <property type="match status" value="1"/>
</dbReference>
<keyword evidence="6" id="KW-0482">Metalloprotease</keyword>
<feature type="binding site" evidence="9">
    <location>
        <position position="140"/>
    </location>
    <ligand>
        <name>Zn(2+)</name>
        <dbReference type="ChEBI" id="CHEBI:29105"/>
        <label>2</label>
    </ligand>
</feature>
<dbReference type="InterPro" id="IPR002933">
    <property type="entry name" value="Peptidase_M20"/>
</dbReference>
<dbReference type="GO" id="GO:0008237">
    <property type="term" value="F:metallopeptidase activity"/>
    <property type="evidence" value="ECO:0007669"/>
    <property type="project" value="UniProtKB-KW"/>
</dbReference>
<reference evidence="11 12" key="1">
    <citation type="submission" date="2019-12" db="EMBL/GenBank/DDBJ databases">
        <title>Sequence classification of anaerobic respiratory reductive dehalogenases: First we see many, then we see few.</title>
        <authorList>
            <person name="Molenda O."/>
            <person name="Puentes Jacome L.A."/>
            <person name="Cao X."/>
            <person name="Nesbo C.L."/>
            <person name="Tang S."/>
            <person name="Morson N."/>
            <person name="Patron J."/>
            <person name="Lomheim L."/>
            <person name="Wishart D.S."/>
            <person name="Edwards E.A."/>
        </authorList>
    </citation>
    <scope>NUCLEOTIDE SEQUENCE [LARGE SCALE GENOMIC DNA]</scope>
    <source>
        <strain evidence="11 12">12DCA</strain>
    </source>
</reference>
<dbReference type="RefSeq" id="WP_019226698.1">
    <property type="nucleotide sequence ID" value="NZ_CP046996.1"/>
</dbReference>
<evidence type="ECO:0000313" key="11">
    <source>
        <dbReference type="EMBL" id="QGZ99409.1"/>
    </source>
</evidence>
<dbReference type="PROSITE" id="PS00758">
    <property type="entry name" value="ARGE_DAPE_CPG2_1"/>
    <property type="match status" value="1"/>
</dbReference>
<feature type="binding site" evidence="9">
    <location>
        <position position="105"/>
    </location>
    <ligand>
        <name>Zn(2+)</name>
        <dbReference type="ChEBI" id="CHEBI:29105"/>
        <label>2</label>
    </ligand>
</feature>
<dbReference type="PIRSF" id="PIRSF001123">
    <property type="entry name" value="PepA_GA"/>
    <property type="match status" value="1"/>
</dbReference>
<evidence type="ECO:0000256" key="6">
    <source>
        <dbReference type="ARBA" id="ARBA00023049"/>
    </source>
</evidence>
<evidence type="ECO:0000256" key="2">
    <source>
        <dbReference type="ARBA" id="ARBA00022670"/>
    </source>
</evidence>
<evidence type="ECO:0000256" key="8">
    <source>
        <dbReference type="PIRSR" id="PIRSR001123-1"/>
    </source>
</evidence>
<feature type="active site" description="Proton acceptor" evidence="8">
    <location>
        <position position="139"/>
    </location>
</feature>
<evidence type="ECO:0000256" key="1">
    <source>
        <dbReference type="ARBA" id="ARBA00001947"/>
    </source>
</evidence>
<dbReference type="Pfam" id="PF07687">
    <property type="entry name" value="M20_dimer"/>
    <property type="match status" value="1"/>
</dbReference>
<organism evidence="11 12">
    <name type="scientific">Dehalobacter restrictus</name>
    <dbReference type="NCBI Taxonomy" id="55583"/>
    <lineage>
        <taxon>Bacteria</taxon>
        <taxon>Bacillati</taxon>
        <taxon>Bacillota</taxon>
        <taxon>Clostridia</taxon>
        <taxon>Eubacteriales</taxon>
        <taxon>Desulfitobacteriaceae</taxon>
        <taxon>Dehalobacter</taxon>
    </lineage>
</organism>
<evidence type="ECO:0000256" key="4">
    <source>
        <dbReference type="ARBA" id="ARBA00022801"/>
    </source>
</evidence>
<evidence type="ECO:0000259" key="10">
    <source>
        <dbReference type="Pfam" id="PF07687"/>
    </source>
</evidence>
<dbReference type="InterPro" id="IPR008007">
    <property type="entry name" value="Peptidase_M42"/>
</dbReference>
<dbReference type="Gene3D" id="3.40.630.10">
    <property type="entry name" value="Zn peptidases"/>
    <property type="match status" value="1"/>
</dbReference>
<sequence length="368" mass="39148">MSINVTDEFLKLVSIDSPSKKEGKLAGYLKRRLKELGADVYEDHSAAKTGSDTGNLIAVLQGNSEGAPVIMLAAHMDTVASTEGMTPRIEEGVIYSDGQTILGADDKAGIAVILAVLSRLQEDKHILHSPVEVVLTVQEEIGLYGIKNLDYALKADFGYVLDGDGPVGTVVHAAPSHITLDLVVQGKAAHAGLAPETGVNAIVVASKAIADLKSGRIDQETTSNFGIITGGTARNVVAEKVQITAEVRSHDQAKLEIETDKILEKFETVAAKNQANFSYTKELAYEAFSIDPAHPAVQNLLEAGKTLGIHTELTSTGGGLDANILNSRGIPCLALGLGNHNPHTREEYVEIDQMEKSVEFVLEALSYS</sequence>
<evidence type="ECO:0000256" key="5">
    <source>
        <dbReference type="ARBA" id="ARBA00022833"/>
    </source>
</evidence>
<keyword evidence="4 11" id="KW-0378">Hydrolase</keyword>